<dbReference type="GO" id="GO:0002161">
    <property type="term" value="F:aminoacyl-tRNA deacylase activity"/>
    <property type="evidence" value="ECO:0007669"/>
    <property type="project" value="InterPro"/>
</dbReference>
<dbReference type="InterPro" id="IPR025709">
    <property type="entry name" value="Leu_tRNA-synth_edit"/>
</dbReference>
<accession>A0A937X105</accession>
<dbReference type="AlphaFoldDB" id="A0A937X105"/>
<dbReference type="EMBL" id="VGJX01000092">
    <property type="protein sequence ID" value="MBM3273984.1"/>
    <property type="molecule type" value="Genomic_DNA"/>
</dbReference>
<dbReference type="InterPro" id="IPR002300">
    <property type="entry name" value="aa-tRNA-synth_Ia"/>
</dbReference>
<dbReference type="InterPro" id="IPR015413">
    <property type="entry name" value="Methionyl/Leucyl_tRNA_Synth"/>
</dbReference>
<dbReference type="InterPro" id="IPR001412">
    <property type="entry name" value="aa-tRNA-synth_I_CS"/>
</dbReference>
<keyword evidence="3" id="KW-0963">Cytoplasm</keyword>
<feature type="domain" description="Aminoacyl-tRNA synthetase class Ia" evidence="13">
    <location>
        <begin position="441"/>
        <end position="622"/>
    </location>
</feature>
<evidence type="ECO:0000259" key="13">
    <source>
        <dbReference type="Pfam" id="PF00133"/>
    </source>
</evidence>
<dbReference type="PANTHER" id="PTHR43740:SF2">
    <property type="entry name" value="LEUCINE--TRNA LIGASE, MITOCHONDRIAL"/>
    <property type="match status" value="1"/>
</dbReference>
<comment type="catalytic activity">
    <reaction evidence="9">
        <text>tRNA(Leu) + L-leucine + ATP = L-leucyl-tRNA(Leu) + AMP + diphosphate</text>
        <dbReference type="Rhea" id="RHEA:11688"/>
        <dbReference type="Rhea" id="RHEA-COMP:9613"/>
        <dbReference type="Rhea" id="RHEA-COMP:9622"/>
        <dbReference type="ChEBI" id="CHEBI:30616"/>
        <dbReference type="ChEBI" id="CHEBI:33019"/>
        <dbReference type="ChEBI" id="CHEBI:57427"/>
        <dbReference type="ChEBI" id="CHEBI:78442"/>
        <dbReference type="ChEBI" id="CHEBI:78494"/>
        <dbReference type="ChEBI" id="CHEBI:456215"/>
        <dbReference type="EC" id="6.1.1.4"/>
    </reaction>
</comment>
<dbReference type="Gene3D" id="3.40.50.620">
    <property type="entry name" value="HUPs"/>
    <property type="match status" value="2"/>
</dbReference>
<dbReference type="CDD" id="cd00812">
    <property type="entry name" value="LeuRS_core"/>
    <property type="match status" value="1"/>
</dbReference>
<evidence type="ECO:0000259" key="15">
    <source>
        <dbReference type="Pfam" id="PF13603"/>
    </source>
</evidence>
<reference evidence="16 17" key="1">
    <citation type="submission" date="2019-03" db="EMBL/GenBank/DDBJ databases">
        <title>Lake Tanganyika Metagenome-Assembled Genomes (MAGs).</title>
        <authorList>
            <person name="Tran P."/>
        </authorList>
    </citation>
    <scope>NUCLEOTIDE SEQUENCE [LARGE SCALE GENOMIC DNA]</scope>
    <source>
        <strain evidence="16">K_DeepCast_65m_m2_236</strain>
    </source>
</reference>
<dbReference type="InterPro" id="IPR014729">
    <property type="entry name" value="Rossmann-like_a/b/a_fold"/>
</dbReference>
<evidence type="ECO:0000256" key="8">
    <source>
        <dbReference type="ARBA" id="ARBA00023146"/>
    </source>
</evidence>
<dbReference type="GO" id="GO:0006429">
    <property type="term" value="P:leucyl-tRNA aminoacylation"/>
    <property type="evidence" value="ECO:0007669"/>
    <property type="project" value="UniProtKB-UniRule"/>
</dbReference>
<dbReference type="Proteomes" id="UP000703893">
    <property type="component" value="Unassembled WGS sequence"/>
</dbReference>
<feature type="region of interest" description="Disordered" evidence="12">
    <location>
        <begin position="245"/>
        <end position="265"/>
    </location>
</feature>
<gene>
    <name evidence="16" type="ORF">FJZ00_02435</name>
</gene>
<keyword evidence="5 11" id="KW-0547">Nucleotide-binding</keyword>
<dbReference type="InterPro" id="IPR002302">
    <property type="entry name" value="Leu-tRNA-ligase"/>
</dbReference>
<dbReference type="FunFam" id="3.40.50.620:FF:000003">
    <property type="entry name" value="Leucine--tRNA ligase"/>
    <property type="match status" value="1"/>
</dbReference>
<keyword evidence="4 11" id="KW-0436">Ligase</keyword>
<dbReference type="PROSITE" id="PS00178">
    <property type="entry name" value="AA_TRNA_LIGASE_I"/>
    <property type="match status" value="1"/>
</dbReference>
<keyword evidence="6 11" id="KW-0067">ATP-binding</keyword>
<evidence type="ECO:0000256" key="5">
    <source>
        <dbReference type="ARBA" id="ARBA00022741"/>
    </source>
</evidence>
<feature type="non-terminal residue" evidence="16">
    <location>
        <position position="622"/>
    </location>
</feature>
<evidence type="ECO:0000313" key="16">
    <source>
        <dbReference type="EMBL" id="MBM3273984.1"/>
    </source>
</evidence>
<dbReference type="GO" id="GO:0005829">
    <property type="term" value="C:cytosol"/>
    <property type="evidence" value="ECO:0007669"/>
    <property type="project" value="TreeGrafter"/>
</dbReference>
<dbReference type="FunFam" id="3.40.50.620:FF:000056">
    <property type="entry name" value="Leucine--tRNA ligase"/>
    <property type="match status" value="1"/>
</dbReference>
<name>A0A937X105_9BACT</name>
<evidence type="ECO:0000256" key="11">
    <source>
        <dbReference type="RuleBase" id="RU363035"/>
    </source>
</evidence>
<dbReference type="SUPFAM" id="SSF52374">
    <property type="entry name" value="Nucleotidylyl transferase"/>
    <property type="match status" value="1"/>
</dbReference>
<dbReference type="SUPFAM" id="SSF50677">
    <property type="entry name" value="ValRS/IleRS/LeuRS editing domain"/>
    <property type="match status" value="1"/>
</dbReference>
<dbReference type="PANTHER" id="PTHR43740">
    <property type="entry name" value="LEUCYL-TRNA SYNTHETASE"/>
    <property type="match status" value="1"/>
</dbReference>
<comment type="caution">
    <text evidence="16">The sequence shown here is derived from an EMBL/GenBank/DDBJ whole genome shotgun (WGS) entry which is preliminary data.</text>
</comment>
<evidence type="ECO:0000256" key="12">
    <source>
        <dbReference type="SAM" id="MobiDB-lite"/>
    </source>
</evidence>
<keyword evidence="7 11" id="KW-0648">Protein biosynthesis</keyword>
<evidence type="ECO:0000256" key="4">
    <source>
        <dbReference type="ARBA" id="ARBA00022598"/>
    </source>
</evidence>
<dbReference type="PRINTS" id="PR00985">
    <property type="entry name" value="TRNASYNTHLEU"/>
</dbReference>
<evidence type="ECO:0000256" key="10">
    <source>
        <dbReference type="NCBIfam" id="TIGR00396"/>
    </source>
</evidence>
<dbReference type="InterPro" id="IPR009008">
    <property type="entry name" value="Val/Leu/Ile-tRNA-synth_edit"/>
</dbReference>
<protein>
    <recommendedName>
        <fullName evidence="2 10">Leucine--tRNA ligase</fullName>
        <ecNumber evidence="2 10">6.1.1.4</ecNumber>
    </recommendedName>
</protein>
<sequence length="622" mass="71018">MQEKYDPQGIEARWQEAWARDRVFEVTEEAGKREKKFYALTMFPYPSGDRLHMGHMRTYTITDAIARWKRMKGHHVIHPMGWDAFGLPAENAAIKRGIHPAKWTWENVEYIRDKQMKRMGFSYDWTREIATCSPEYYRWNQWFFLKLYENGLAYRKEAAVNWCPSCATVLANEQVEDGQCWRCEAVVEKRNLLQWFFKITDYAEELLEGLDDMPDWPDKVRAIQRNWIGKSTGAELSFKVQKTTLGPTPAAERSEGAGGLGDPQQIRVFTTRPDTTCGVSYVVLAPEHPLVAKLTAPDRKEEVDAFVARMKATTEIERTSTEVEKEGVPIGAFALNPFTGEEVPIWTANYVIYEYGTGAVMGVPAHDERDYVFARKYNLPIRVVIDPPAGKSAPRDNAYVEPGVMVNSGRFDGLDSEEAIVAMTRHAQSNGSGKFRITYRLRDWLISRQRYWGTPIPMVHCEKCGTVPLPEDHLPLILPENVQFTGQGKSGLLSVPEWVNTGCPACGGPAQRETDTMDGFMCSSWYPMRYTDPHNEKAPFDLNRAAYWLPVDIYVGGVEHAIMHLLYFRFFNRFCFKQGWVPTPEPNLRLFTQGTVRYNGMRMSKSKGNAVSPNDLADEFGV</sequence>
<evidence type="ECO:0000256" key="3">
    <source>
        <dbReference type="ARBA" id="ARBA00022490"/>
    </source>
</evidence>
<evidence type="ECO:0000256" key="9">
    <source>
        <dbReference type="ARBA" id="ARBA00047469"/>
    </source>
</evidence>
<dbReference type="GO" id="GO:0004823">
    <property type="term" value="F:leucine-tRNA ligase activity"/>
    <property type="evidence" value="ECO:0007669"/>
    <property type="project" value="UniProtKB-UniRule"/>
</dbReference>
<feature type="domain" description="Leucyl-tRNA synthetase editing" evidence="15">
    <location>
        <begin position="225"/>
        <end position="427"/>
    </location>
</feature>
<feature type="domain" description="Methionyl/Leucyl tRNA synthetase" evidence="14">
    <location>
        <begin position="41"/>
        <end position="184"/>
    </location>
</feature>
<evidence type="ECO:0000259" key="14">
    <source>
        <dbReference type="Pfam" id="PF09334"/>
    </source>
</evidence>
<dbReference type="Pfam" id="PF00133">
    <property type="entry name" value="tRNA-synt_1"/>
    <property type="match status" value="1"/>
</dbReference>
<dbReference type="EC" id="6.1.1.4" evidence="2 10"/>
<dbReference type="GO" id="GO:0005524">
    <property type="term" value="F:ATP binding"/>
    <property type="evidence" value="ECO:0007669"/>
    <property type="project" value="UniProtKB-KW"/>
</dbReference>
<evidence type="ECO:0000256" key="1">
    <source>
        <dbReference type="ARBA" id="ARBA00005594"/>
    </source>
</evidence>
<dbReference type="Gene3D" id="3.90.740.10">
    <property type="entry name" value="Valyl/Leucyl/Isoleucyl-tRNA synthetase, editing domain"/>
    <property type="match status" value="1"/>
</dbReference>
<dbReference type="NCBIfam" id="TIGR00396">
    <property type="entry name" value="leuS_bact"/>
    <property type="match status" value="1"/>
</dbReference>
<proteinExistence type="inferred from homology"/>
<evidence type="ECO:0000256" key="6">
    <source>
        <dbReference type="ARBA" id="ARBA00022840"/>
    </source>
</evidence>
<evidence type="ECO:0000256" key="2">
    <source>
        <dbReference type="ARBA" id="ARBA00013164"/>
    </source>
</evidence>
<dbReference type="Pfam" id="PF13603">
    <property type="entry name" value="tRNA-synt_1_2"/>
    <property type="match status" value="1"/>
</dbReference>
<keyword evidence="8 11" id="KW-0030">Aminoacyl-tRNA synthetase</keyword>
<comment type="similarity">
    <text evidence="1 11">Belongs to the class-I aminoacyl-tRNA synthetase family.</text>
</comment>
<organism evidence="16 17">
    <name type="scientific">Candidatus Tanganyikabacteria bacterium</name>
    <dbReference type="NCBI Taxonomy" id="2961651"/>
    <lineage>
        <taxon>Bacteria</taxon>
        <taxon>Bacillati</taxon>
        <taxon>Candidatus Sericytochromatia</taxon>
        <taxon>Candidatus Tanganyikabacteria</taxon>
    </lineage>
</organism>
<dbReference type="Pfam" id="PF09334">
    <property type="entry name" value="tRNA-synt_1g"/>
    <property type="match status" value="1"/>
</dbReference>
<evidence type="ECO:0000313" key="17">
    <source>
        <dbReference type="Proteomes" id="UP000703893"/>
    </source>
</evidence>
<evidence type="ECO:0000256" key="7">
    <source>
        <dbReference type="ARBA" id="ARBA00022917"/>
    </source>
</evidence>